<evidence type="ECO:0008006" key="3">
    <source>
        <dbReference type="Google" id="ProtNLM"/>
    </source>
</evidence>
<reference evidence="2" key="1">
    <citation type="submission" date="2015-08" db="EMBL/GenBank/DDBJ databases">
        <title>Fjat-14210 dsm16467.</title>
        <authorList>
            <person name="Liu B."/>
            <person name="Wang J."/>
            <person name="Zhu Y."/>
            <person name="Liu G."/>
            <person name="Chen Q."/>
            <person name="Chen Z."/>
            <person name="Lan J."/>
            <person name="Che J."/>
            <person name="Ge C."/>
            <person name="Shi H."/>
            <person name="Pan Z."/>
            <person name="Liu X."/>
        </authorList>
    </citation>
    <scope>NUCLEOTIDE SEQUENCE [LARGE SCALE GENOMIC DNA]</scope>
    <source>
        <strain evidence="2">DSM 16467</strain>
    </source>
</reference>
<dbReference type="InterPro" id="IPR029058">
    <property type="entry name" value="AB_hydrolase_fold"/>
</dbReference>
<dbReference type="SUPFAM" id="SSF53474">
    <property type="entry name" value="alpha/beta-Hydrolases"/>
    <property type="match status" value="1"/>
</dbReference>
<protein>
    <recommendedName>
        <fullName evidence="3">Alpha/beta hydrolase</fullName>
    </recommendedName>
</protein>
<dbReference type="EMBL" id="LILC01000002">
    <property type="protein sequence ID" value="KOO50378.1"/>
    <property type="molecule type" value="Genomic_DNA"/>
</dbReference>
<keyword evidence="2" id="KW-1185">Reference proteome</keyword>
<dbReference type="PATRIC" id="fig|284581.3.peg.463"/>
<proteinExistence type="predicted"/>
<name>A0A0M0LI46_9BACI</name>
<evidence type="ECO:0000313" key="1">
    <source>
        <dbReference type="EMBL" id="KOO50378.1"/>
    </source>
</evidence>
<dbReference type="AlphaFoldDB" id="A0A0M0LI46"/>
<dbReference type="Proteomes" id="UP000037558">
    <property type="component" value="Unassembled WGS sequence"/>
</dbReference>
<dbReference type="Pfam" id="PF06028">
    <property type="entry name" value="DUF915"/>
    <property type="match status" value="1"/>
</dbReference>
<dbReference type="PANTHER" id="PTHR37946">
    <property type="entry name" value="SLL1969 PROTEIN"/>
    <property type="match status" value="1"/>
</dbReference>
<dbReference type="PANTHER" id="PTHR37946:SF1">
    <property type="entry name" value="SLL1969 PROTEIN"/>
    <property type="match status" value="1"/>
</dbReference>
<dbReference type="InterPro" id="IPR010315">
    <property type="entry name" value="DUF915_hydro-like"/>
</dbReference>
<sequence>MKVWLGILLAVIVIVVLIFFIGEKKNAKEAAKKDRKPIVFVHGFRGQARSMDTMIERFEQKKWGRREGTCRVDAHGNVTCEKPITLTGNGAPMIQVIFENNTASIKDQGLWMKEVLKKVKATYGNDHVNVIAHSMGGLAMMNYLMNYEGEKGTPKVDRMVTMGSPMKGIEMSRLIEQYPKAAEKKYSEAAVDLQTGSPALEHMYKDPSVFNKISTKMLAIAGNVVDEKPKEPGSPLNDHLGDGTVSVASAWYLKKYIPNLELKWFAVNHFNLHESPAVDAAAYQFLTDKK</sequence>
<accession>A0A0M0LI46</accession>
<comment type="caution">
    <text evidence="1">The sequence shown here is derived from an EMBL/GenBank/DDBJ whole genome shotgun (WGS) entry which is preliminary data.</text>
</comment>
<dbReference type="Gene3D" id="3.40.50.1820">
    <property type="entry name" value="alpha/beta hydrolase"/>
    <property type="match status" value="1"/>
</dbReference>
<dbReference type="RefSeq" id="WP_053399533.1">
    <property type="nucleotide sequence ID" value="NZ_LILC01000002.1"/>
</dbReference>
<evidence type="ECO:0000313" key="2">
    <source>
        <dbReference type="Proteomes" id="UP000037558"/>
    </source>
</evidence>
<dbReference type="STRING" id="284581.AMD01_01070"/>
<gene>
    <name evidence="1" type="ORF">AMD01_01070</name>
</gene>
<organism evidence="1 2">
    <name type="scientific">Priestia koreensis</name>
    <dbReference type="NCBI Taxonomy" id="284581"/>
    <lineage>
        <taxon>Bacteria</taxon>
        <taxon>Bacillati</taxon>
        <taxon>Bacillota</taxon>
        <taxon>Bacilli</taxon>
        <taxon>Bacillales</taxon>
        <taxon>Bacillaceae</taxon>
        <taxon>Priestia</taxon>
    </lineage>
</organism>
<dbReference type="OrthoDB" id="503948at2"/>